<evidence type="ECO:0000256" key="5">
    <source>
        <dbReference type="ARBA" id="ARBA00023136"/>
    </source>
</evidence>
<proteinExistence type="predicted"/>
<dbReference type="Proteomes" id="UP000247523">
    <property type="component" value="Unassembled WGS sequence"/>
</dbReference>
<dbReference type="InterPro" id="IPR050833">
    <property type="entry name" value="Poly_Biosynth_Transport"/>
</dbReference>
<evidence type="ECO:0000256" key="3">
    <source>
        <dbReference type="ARBA" id="ARBA00022692"/>
    </source>
</evidence>
<evidence type="ECO:0000313" key="8">
    <source>
        <dbReference type="Proteomes" id="UP000247523"/>
    </source>
</evidence>
<dbReference type="PANTHER" id="PTHR30250">
    <property type="entry name" value="PST FAMILY PREDICTED COLANIC ACID TRANSPORTER"/>
    <property type="match status" value="1"/>
</dbReference>
<feature type="transmembrane region" description="Helical" evidence="6">
    <location>
        <begin position="248"/>
        <end position="269"/>
    </location>
</feature>
<feature type="transmembrane region" description="Helical" evidence="6">
    <location>
        <begin position="54"/>
        <end position="74"/>
    </location>
</feature>
<evidence type="ECO:0000256" key="4">
    <source>
        <dbReference type="ARBA" id="ARBA00022989"/>
    </source>
</evidence>
<reference evidence="7 8" key="1">
    <citation type="submission" date="2018-05" db="EMBL/GenBank/DDBJ databases">
        <title>Genomic Encyclopedia of Type Strains, Phase IV (KMG-IV): sequencing the most valuable type-strain genomes for metagenomic binning, comparative biology and taxonomic classification.</title>
        <authorList>
            <person name="Goeker M."/>
        </authorList>
    </citation>
    <scope>NUCLEOTIDE SEQUENCE [LARGE SCALE GENOMIC DNA]</scope>
    <source>
        <strain evidence="7 8">DSM 28816</strain>
    </source>
</reference>
<feature type="transmembrane region" description="Helical" evidence="6">
    <location>
        <begin position="439"/>
        <end position="460"/>
    </location>
</feature>
<evidence type="ECO:0000256" key="1">
    <source>
        <dbReference type="ARBA" id="ARBA00004651"/>
    </source>
</evidence>
<sequence length="549" mass="60011">MGKRRNSESNFIIQGSILAVTSVICRLIGILYRIPLTNIIGDEGNGYYSCAFEVYSIMLLLSSYSLPIAVSKLVSARVAKGQRKNAYRIYKGSLIFAGIAGVTVSLVTYFGADFLSGTLMSQPMSAFALKILAPTLVLSAIMGVIRGYFQGLGTMIPTVFSQIIEQIMNAVVSVVAAYYLYSYGKKLDALLYTSGYAPAYGAAGGTLGTGAGVLFGLVFLLLLAMMYKRVINRQIRRDQTRYREEYSEIFKILILTIIPVILSTAIYNINSILDQGLFNKIMVLQGTSSSDTAELWGVFSGKYKLLTNVPLAIANALSASTVPTLARALAEYNDRAVNRKISSSIRFTMIVVIPCAVGFTVIASPILQLLFHDSSVLPARLLQIGSISTVLYALSTLTNGILQGINKMNVPVRNAAISLVIHLAALFVMLYFFQWGVYAVVYANILFALLMCILNAIAIRKSVDYEQEIKRTFIIPSIAALFMGVAVFLIYFLLFKLVSNSIAVLLAIGAGSVIYFILLLLLKGISIDDLEHMPKGYLLINIAEKFHLL</sequence>
<feature type="transmembrane region" description="Helical" evidence="6">
    <location>
        <begin position="501"/>
        <end position="522"/>
    </location>
</feature>
<feature type="transmembrane region" description="Helical" evidence="6">
    <location>
        <begin position="305"/>
        <end position="326"/>
    </location>
</feature>
<organism evidence="7 8">
    <name type="scientific">Lachnotalea glycerini</name>
    <dbReference type="NCBI Taxonomy" id="1763509"/>
    <lineage>
        <taxon>Bacteria</taxon>
        <taxon>Bacillati</taxon>
        <taxon>Bacillota</taxon>
        <taxon>Clostridia</taxon>
        <taxon>Lachnospirales</taxon>
        <taxon>Lachnospiraceae</taxon>
        <taxon>Lachnotalea</taxon>
    </lineage>
</organism>
<dbReference type="EMBL" id="QICS01000001">
    <property type="protein sequence ID" value="PXV95467.1"/>
    <property type="molecule type" value="Genomic_DNA"/>
</dbReference>
<keyword evidence="2" id="KW-1003">Cell membrane</keyword>
<dbReference type="PIRSF" id="PIRSF038958">
    <property type="entry name" value="PG_synth_SpoVB"/>
    <property type="match status" value="1"/>
</dbReference>
<keyword evidence="4 6" id="KW-1133">Transmembrane helix</keyword>
<feature type="transmembrane region" description="Helical" evidence="6">
    <location>
        <begin position="12"/>
        <end position="34"/>
    </location>
</feature>
<keyword evidence="5 6" id="KW-0472">Membrane</keyword>
<comment type="caution">
    <text evidence="7">The sequence shown here is derived from an EMBL/GenBank/DDBJ whole genome shotgun (WGS) entry which is preliminary data.</text>
</comment>
<evidence type="ECO:0000256" key="6">
    <source>
        <dbReference type="SAM" id="Phobius"/>
    </source>
</evidence>
<dbReference type="PANTHER" id="PTHR30250:SF21">
    <property type="entry name" value="LIPID II FLIPPASE MURJ"/>
    <property type="match status" value="1"/>
</dbReference>
<name>A0A318EW48_9FIRM</name>
<dbReference type="AlphaFoldDB" id="A0A318EW48"/>
<accession>A0A318EW48</accession>
<comment type="subcellular location">
    <subcellularLocation>
        <location evidence="1">Cell membrane</location>
        <topology evidence="1">Multi-pass membrane protein</topology>
    </subcellularLocation>
</comment>
<keyword evidence="3 6" id="KW-0812">Transmembrane</keyword>
<feature type="transmembrane region" description="Helical" evidence="6">
    <location>
        <begin position="157"/>
        <end position="181"/>
    </location>
</feature>
<dbReference type="InterPro" id="IPR024923">
    <property type="entry name" value="PG_synth_SpoVB"/>
</dbReference>
<dbReference type="GO" id="GO:0005886">
    <property type="term" value="C:plasma membrane"/>
    <property type="evidence" value="ECO:0007669"/>
    <property type="project" value="UniProtKB-SubCell"/>
</dbReference>
<dbReference type="RefSeq" id="WP_110289968.1">
    <property type="nucleotide sequence ID" value="NZ_QICS01000001.1"/>
</dbReference>
<feature type="transmembrane region" description="Helical" evidence="6">
    <location>
        <begin position="472"/>
        <end position="495"/>
    </location>
</feature>
<dbReference type="Pfam" id="PF01943">
    <property type="entry name" value="Polysacc_synt"/>
    <property type="match status" value="1"/>
</dbReference>
<feature type="transmembrane region" description="Helical" evidence="6">
    <location>
        <begin position="201"/>
        <end position="227"/>
    </location>
</feature>
<feature type="transmembrane region" description="Helical" evidence="6">
    <location>
        <begin position="124"/>
        <end position="145"/>
    </location>
</feature>
<feature type="transmembrane region" description="Helical" evidence="6">
    <location>
        <begin position="414"/>
        <end position="433"/>
    </location>
</feature>
<protein>
    <submittedName>
        <fullName evidence="7">Stage V sporulation protein B</fullName>
    </submittedName>
</protein>
<feature type="transmembrane region" description="Helical" evidence="6">
    <location>
        <begin position="94"/>
        <end position="112"/>
    </location>
</feature>
<evidence type="ECO:0000313" key="7">
    <source>
        <dbReference type="EMBL" id="PXV95467.1"/>
    </source>
</evidence>
<dbReference type="CDD" id="cd13124">
    <property type="entry name" value="MATE_SpoVB_like"/>
    <property type="match status" value="1"/>
</dbReference>
<evidence type="ECO:0000256" key="2">
    <source>
        <dbReference type="ARBA" id="ARBA00022475"/>
    </source>
</evidence>
<dbReference type="InterPro" id="IPR002797">
    <property type="entry name" value="Polysacc_synth"/>
</dbReference>
<gene>
    <name evidence="7" type="ORF">C8E03_10196</name>
</gene>
<feature type="transmembrane region" description="Helical" evidence="6">
    <location>
        <begin position="383"/>
        <end position="402"/>
    </location>
</feature>
<feature type="transmembrane region" description="Helical" evidence="6">
    <location>
        <begin position="347"/>
        <end position="371"/>
    </location>
</feature>